<feature type="transmembrane region" description="Helical" evidence="1">
    <location>
        <begin position="360"/>
        <end position="382"/>
    </location>
</feature>
<proteinExistence type="predicted"/>
<dbReference type="Proteomes" id="UP000176493">
    <property type="component" value="Unassembled WGS sequence"/>
</dbReference>
<feature type="transmembrane region" description="Helical" evidence="1">
    <location>
        <begin position="197"/>
        <end position="220"/>
    </location>
</feature>
<sequence>MYGLPNVFFMLSLGNEYRGIPMLQTPNEGSYLARIQEVVDGHEALGSPFLFEYKDEPPLSPPMGEWLYALPSIIFGMTPAATLVLSKFILPAVLFLLVYALLLRLTGDATAPQKLNAIACGLFVVLGYDLVDFRTVFSYLSGADSPGTFLLWARPVNPILGGIFLFSFLISIFALAQGTRRRNGAVLGASVSFALMLGTYFFSWGTALSILGVLILLLLFRREYRIVGNLALTIPLGALFAAPYLVNAFRAAESPLYESAVLRSGLFYTHYPLLNKFLIATLVVFVALLLWDYFLKRKTLGSTTPQIQHTNKPENVGMLLEKNVHQAYPAKWHIFCFALLLGGLWAYSQQMLTGRTIWPYHFVQYTIPLGMVVAFSVLFNIIKSWNRYVWGTLIAVIALSSLSFGVYTQVSAHAFAKPLFAMRQSYRPLFDFLNRSEKDCVVFVNETNPELSELNTLIPAFTHCNRYATTELYSLIPEERGTDGYRALLRLRGISADGIDAYLAAHEREAAGYLYSNWKGLFGVKDFPDFNDAELQARLQKLPALYREFLKKDIGGELRKYRLDYILVSGPEDERRVAELLPLEKVFASEGLALYAFPSNRDRF</sequence>
<feature type="transmembrane region" description="Helical" evidence="1">
    <location>
        <begin position="156"/>
        <end position="176"/>
    </location>
</feature>
<name>A0A1G2MAQ1_9BACT</name>
<dbReference type="AlphaFoldDB" id="A0A1G2MAQ1"/>
<comment type="caution">
    <text evidence="2">The sequence shown here is derived from an EMBL/GenBank/DDBJ whole genome shotgun (WGS) entry which is preliminary data.</text>
</comment>
<evidence type="ECO:0008006" key="4">
    <source>
        <dbReference type="Google" id="ProtNLM"/>
    </source>
</evidence>
<feature type="transmembrane region" description="Helical" evidence="1">
    <location>
        <begin position="115"/>
        <end position="136"/>
    </location>
</feature>
<gene>
    <name evidence="2" type="ORF">A2W52_01150</name>
</gene>
<feature type="transmembrane region" description="Helical" evidence="1">
    <location>
        <begin position="330"/>
        <end position="348"/>
    </location>
</feature>
<evidence type="ECO:0000256" key="1">
    <source>
        <dbReference type="SAM" id="Phobius"/>
    </source>
</evidence>
<feature type="transmembrane region" description="Helical" evidence="1">
    <location>
        <begin position="273"/>
        <end position="294"/>
    </location>
</feature>
<reference evidence="2 3" key="1">
    <citation type="journal article" date="2016" name="Nat. Commun.">
        <title>Thousands of microbial genomes shed light on interconnected biogeochemical processes in an aquifer system.</title>
        <authorList>
            <person name="Anantharaman K."/>
            <person name="Brown C.T."/>
            <person name="Hug L.A."/>
            <person name="Sharon I."/>
            <person name="Castelle C.J."/>
            <person name="Probst A.J."/>
            <person name="Thomas B.C."/>
            <person name="Singh A."/>
            <person name="Wilkins M.J."/>
            <person name="Karaoz U."/>
            <person name="Brodie E.L."/>
            <person name="Williams K.H."/>
            <person name="Hubbard S.S."/>
            <person name="Banfield J.F."/>
        </authorList>
    </citation>
    <scope>NUCLEOTIDE SEQUENCE [LARGE SCALE GENOMIC DNA]</scope>
</reference>
<evidence type="ECO:0000313" key="2">
    <source>
        <dbReference type="EMBL" id="OHA20990.1"/>
    </source>
</evidence>
<keyword evidence="1" id="KW-1133">Transmembrane helix</keyword>
<feature type="transmembrane region" description="Helical" evidence="1">
    <location>
        <begin position="73"/>
        <end position="103"/>
    </location>
</feature>
<dbReference type="EMBL" id="MHRJ01000055">
    <property type="protein sequence ID" value="OHA20990.1"/>
    <property type="molecule type" value="Genomic_DNA"/>
</dbReference>
<protein>
    <recommendedName>
        <fullName evidence="4">Glycosyltransferase RgtA/B/C/D-like domain-containing protein</fullName>
    </recommendedName>
</protein>
<keyword evidence="1" id="KW-0812">Transmembrane</keyword>
<accession>A0A1G2MAQ1</accession>
<evidence type="ECO:0000313" key="3">
    <source>
        <dbReference type="Proteomes" id="UP000176493"/>
    </source>
</evidence>
<organism evidence="2 3">
    <name type="scientific">Candidatus Taylorbacteria bacterium RIFCSPHIGHO2_02_49_25</name>
    <dbReference type="NCBI Taxonomy" id="1802305"/>
    <lineage>
        <taxon>Bacteria</taxon>
        <taxon>Candidatus Tayloriibacteriota</taxon>
    </lineage>
</organism>
<feature type="transmembrane region" description="Helical" evidence="1">
    <location>
        <begin position="388"/>
        <end position="407"/>
    </location>
</feature>
<feature type="transmembrane region" description="Helical" evidence="1">
    <location>
        <begin position="226"/>
        <end position="246"/>
    </location>
</feature>
<keyword evidence="1" id="KW-0472">Membrane</keyword>